<evidence type="ECO:0000313" key="3">
    <source>
        <dbReference type="Proteomes" id="UP000239724"/>
    </source>
</evidence>
<protein>
    <recommendedName>
        <fullName evidence="1">Putative restriction endonuclease domain-containing protein</fullName>
    </recommendedName>
</protein>
<dbReference type="CDD" id="cd06260">
    <property type="entry name" value="DUF820-like"/>
    <property type="match status" value="1"/>
</dbReference>
<dbReference type="SUPFAM" id="SSF52980">
    <property type="entry name" value="Restriction endonuclease-like"/>
    <property type="match status" value="1"/>
</dbReference>
<dbReference type="AlphaFoldDB" id="A0A2S6NNZ3"/>
<dbReference type="Gene3D" id="3.90.1570.10">
    <property type="entry name" value="tt1808, chain A"/>
    <property type="match status" value="1"/>
</dbReference>
<dbReference type="Pfam" id="PF05685">
    <property type="entry name" value="Uma2"/>
    <property type="match status" value="1"/>
</dbReference>
<dbReference type="Proteomes" id="UP000239724">
    <property type="component" value="Unassembled WGS sequence"/>
</dbReference>
<name>A0A2S6NNZ3_RHOGL</name>
<evidence type="ECO:0000259" key="1">
    <source>
        <dbReference type="Pfam" id="PF05685"/>
    </source>
</evidence>
<dbReference type="PANTHER" id="PTHR36558">
    <property type="entry name" value="GLR1098 PROTEIN"/>
    <property type="match status" value="1"/>
</dbReference>
<sequence length="195" mass="21059">MVALRKPVPTHMTVEAFLRWDSDDVTGRRWQLVDGEPVLMAPAADAHARIQAELVRLLGNHLLAAGSACSVVVAPAIVPRVQANENFRIPDLGVTCAPPSGGVAVPEPVLLIEILSPGNEAQTRSNIWTYTTIPSVREILAVRSTRMEAELLPRGSDGNWPPTPAIIRPPAQLELSSIDLILLITDIYRTAGLSK</sequence>
<dbReference type="InterPro" id="IPR011335">
    <property type="entry name" value="Restrct_endonuc-II-like"/>
</dbReference>
<dbReference type="InterPro" id="IPR008538">
    <property type="entry name" value="Uma2"/>
</dbReference>
<evidence type="ECO:0000313" key="2">
    <source>
        <dbReference type="EMBL" id="PPQ39776.1"/>
    </source>
</evidence>
<reference evidence="2 3" key="1">
    <citation type="journal article" date="2018" name="Arch. Microbiol.">
        <title>New insights into the metabolic potential of the phototrophic purple bacterium Rhodopila globiformis DSM 161(T) from its draft genome sequence and evidence for a vanadium-dependent nitrogenase.</title>
        <authorList>
            <person name="Imhoff J.F."/>
            <person name="Rahn T."/>
            <person name="Kunzel S."/>
            <person name="Neulinger S.C."/>
        </authorList>
    </citation>
    <scope>NUCLEOTIDE SEQUENCE [LARGE SCALE GENOMIC DNA]</scope>
    <source>
        <strain evidence="2 3">DSM 161</strain>
    </source>
</reference>
<organism evidence="2 3">
    <name type="scientific">Rhodopila globiformis</name>
    <name type="common">Rhodopseudomonas globiformis</name>
    <dbReference type="NCBI Taxonomy" id="1071"/>
    <lineage>
        <taxon>Bacteria</taxon>
        <taxon>Pseudomonadati</taxon>
        <taxon>Pseudomonadota</taxon>
        <taxon>Alphaproteobacteria</taxon>
        <taxon>Acetobacterales</taxon>
        <taxon>Acetobacteraceae</taxon>
        <taxon>Rhodopila</taxon>
    </lineage>
</organism>
<proteinExistence type="predicted"/>
<dbReference type="EMBL" id="NHRY01000031">
    <property type="protein sequence ID" value="PPQ39776.1"/>
    <property type="molecule type" value="Genomic_DNA"/>
</dbReference>
<dbReference type="InterPro" id="IPR012296">
    <property type="entry name" value="Nuclease_put_TT1808"/>
</dbReference>
<feature type="domain" description="Putative restriction endonuclease" evidence="1">
    <location>
        <begin position="14"/>
        <end position="167"/>
    </location>
</feature>
<gene>
    <name evidence="2" type="ORF">CCS01_00985</name>
</gene>
<keyword evidence="3" id="KW-1185">Reference proteome</keyword>
<accession>A0A2S6NNZ3</accession>
<dbReference type="PANTHER" id="PTHR36558:SF1">
    <property type="entry name" value="RESTRICTION ENDONUCLEASE DOMAIN-CONTAINING PROTEIN-RELATED"/>
    <property type="match status" value="1"/>
</dbReference>
<comment type="caution">
    <text evidence="2">The sequence shown here is derived from an EMBL/GenBank/DDBJ whole genome shotgun (WGS) entry which is preliminary data.</text>
</comment>